<reference evidence="3 4" key="1">
    <citation type="journal article" date="2015" name="Stand. Genomic Sci.">
        <title>Genomic Encyclopedia of Bacterial and Archaeal Type Strains, Phase III: the genomes of soil and plant-associated and newly described type strains.</title>
        <authorList>
            <person name="Whitman W.B."/>
            <person name="Woyke T."/>
            <person name="Klenk H.P."/>
            <person name="Zhou Y."/>
            <person name="Lilburn T.G."/>
            <person name="Beck B.J."/>
            <person name="De Vos P."/>
            <person name="Vandamme P."/>
            <person name="Eisen J.A."/>
            <person name="Garrity G."/>
            <person name="Hugenholtz P."/>
            <person name="Kyrpides N.C."/>
        </authorList>
    </citation>
    <scope>NUCLEOTIDE SEQUENCE [LARGE SCALE GENOMIC DNA]</scope>
    <source>
        <strain evidence="3 4">CGMCC 1.6847</strain>
    </source>
</reference>
<sequence length="374" mass="43079">MFYFKVRFYKTLLALLFLLSWISVGNAQSKKYIIHTVAFYNFENLFDTINDPDTYDEEWTPKGTQKWTYDKYQIKLSNLARVLAEIGSSENPDSPTFIGGCEIENRAVLEDLVKEPKIIDKEYGIIHFDSPDKRGIDVALLYQKKKFQPTSFSNIPLYLYKKGNSQTEEVLEKTEDITDDKPQVNTKNYRVYTRDQLLVTGFLEGEEIHIIVNHWPSRSGGEKKSSPYREAAGLLNRKIIDSLQQINPEAKIITMGDLNDGPYNKSVKIGLGAKAKKASVPEFGIYNPFEEMAQKGLGTIAHRDAWDIFDQIMLSETLIRSDFSSYRFWKAGIYNKSFLIQNSGQYKGYPLRHSVSEIGFSDHFPVYIYLIKQK</sequence>
<dbReference type="PANTHER" id="PTHR42834:SF1">
    <property type="entry name" value="ENDONUCLEASE_EXONUCLEASE_PHOSPHATASE FAMILY PROTEIN (AFU_ORTHOLOGUE AFUA_3G09210)"/>
    <property type="match status" value="1"/>
</dbReference>
<dbReference type="InterPro" id="IPR005135">
    <property type="entry name" value="Endo/exonuclease/phosphatase"/>
</dbReference>
<dbReference type="SUPFAM" id="SSF56219">
    <property type="entry name" value="DNase I-like"/>
    <property type="match status" value="1"/>
</dbReference>
<feature type="signal peptide" evidence="1">
    <location>
        <begin position="1"/>
        <end position="27"/>
    </location>
</feature>
<feature type="domain" description="Endonuclease/exonuclease/phosphatase" evidence="2">
    <location>
        <begin position="184"/>
        <end position="372"/>
    </location>
</feature>
<keyword evidence="4" id="KW-1185">Reference proteome</keyword>
<feature type="domain" description="Endonuclease/exonuclease/phosphatase" evidence="2">
    <location>
        <begin position="36"/>
        <end position="179"/>
    </location>
</feature>
<organism evidence="3 4">
    <name type="scientific">Flavobacterium tiangeerense</name>
    <dbReference type="NCBI Taxonomy" id="459471"/>
    <lineage>
        <taxon>Bacteria</taxon>
        <taxon>Pseudomonadati</taxon>
        <taxon>Bacteroidota</taxon>
        <taxon>Flavobacteriia</taxon>
        <taxon>Flavobacteriales</taxon>
        <taxon>Flavobacteriaceae</taxon>
        <taxon>Flavobacterium</taxon>
    </lineage>
</organism>
<dbReference type="EMBL" id="VLKO01000003">
    <property type="protein sequence ID" value="TWI01306.1"/>
    <property type="molecule type" value="Genomic_DNA"/>
</dbReference>
<protein>
    <recommendedName>
        <fullName evidence="2">Endonuclease/exonuclease/phosphatase domain-containing protein</fullName>
    </recommendedName>
</protein>
<accession>A0ABY3FLH8</accession>
<evidence type="ECO:0000256" key="1">
    <source>
        <dbReference type="SAM" id="SignalP"/>
    </source>
</evidence>
<dbReference type="Pfam" id="PF19580">
    <property type="entry name" value="Exo_endo_phos_3"/>
    <property type="match status" value="2"/>
</dbReference>
<dbReference type="PANTHER" id="PTHR42834">
    <property type="entry name" value="ENDONUCLEASE/EXONUCLEASE/PHOSPHATASE FAMILY PROTEIN (AFU_ORTHOLOGUE AFUA_3G09210)"/>
    <property type="match status" value="1"/>
</dbReference>
<evidence type="ECO:0000259" key="2">
    <source>
        <dbReference type="Pfam" id="PF19580"/>
    </source>
</evidence>
<name>A0ABY3FLH8_9FLAO</name>
<dbReference type="RefSeq" id="WP_244289521.1">
    <property type="nucleotide sequence ID" value="NZ_VLKO01000003.1"/>
</dbReference>
<keyword evidence="1" id="KW-0732">Signal</keyword>
<evidence type="ECO:0000313" key="3">
    <source>
        <dbReference type="EMBL" id="TWI01306.1"/>
    </source>
</evidence>
<evidence type="ECO:0000313" key="4">
    <source>
        <dbReference type="Proteomes" id="UP000317519"/>
    </source>
</evidence>
<feature type="chain" id="PRO_5046879101" description="Endonuclease/exonuclease/phosphatase domain-containing protein" evidence="1">
    <location>
        <begin position="28"/>
        <end position="374"/>
    </location>
</feature>
<gene>
    <name evidence="3" type="ORF">IQ05_00882</name>
</gene>
<dbReference type="Gene3D" id="3.60.10.10">
    <property type="entry name" value="Endonuclease/exonuclease/phosphatase"/>
    <property type="match status" value="1"/>
</dbReference>
<comment type="caution">
    <text evidence="3">The sequence shown here is derived from an EMBL/GenBank/DDBJ whole genome shotgun (WGS) entry which is preliminary data.</text>
</comment>
<proteinExistence type="predicted"/>
<dbReference type="InterPro" id="IPR036691">
    <property type="entry name" value="Endo/exonu/phosph_ase_sf"/>
</dbReference>
<dbReference type="Proteomes" id="UP000317519">
    <property type="component" value="Unassembled WGS sequence"/>
</dbReference>